<evidence type="ECO:0008006" key="4">
    <source>
        <dbReference type="Google" id="ProtNLM"/>
    </source>
</evidence>
<feature type="region of interest" description="Disordered" evidence="1">
    <location>
        <begin position="336"/>
        <end position="362"/>
    </location>
</feature>
<organism evidence="2 3">
    <name type="scientific">Pseudomonas saponiphila</name>
    <dbReference type="NCBI Taxonomy" id="556534"/>
    <lineage>
        <taxon>Bacteria</taxon>
        <taxon>Pseudomonadati</taxon>
        <taxon>Pseudomonadota</taxon>
        <taxon>Gammaproteobacteria</taxon>
        <taxon>Pseudomonadales</taxon>
        <taxon>Pseudomonadaceae</taxon>
        <taxon>Pseudomonas</taxon>
    </lineage>
</organism>
<proteinExistence type="predicted"/>
<dbReference type="Proteomes" id="UP000198982">
    <property type="component" value="Unassembled WGS sequence"/>
</dbReference>
<feature type="compositionally biased region" description="Polar residues" evidence="1">
    <location>
        <begin position="346"/>
        <end position="362"/>
    </location>
</feature>
<gene>
    <name evidence="2" type="ORF">SAMN05216178_6839</name>
</gene>
<evidence type="ECO:0000256" key="1">
    <source>
        <dbReference type="SAM" id="MobiDB-lite"/>
    </source>
</evidence>
<sequence>MFENYLLSESVLAGYGNLVAIYDLLPRFYGWKKRTDFGDGLCTEFTGSIKGNLFHVQMTAAAIQKRIRIKDDSHGQPLEEAQEIIPISTRTRTETVLMYPGMREELVEDALRKFSVIGNGFVDGSQLRVRFTIRDLMQELARNGHTYSCNEIKEALEILNKAHLAIKYQVDGGVIEESSTYLPHLSFAHKRKVVDGNDVCIAQLHPLIVGGIRTNSFRMYSYDTSMAVSSSLARYLHKYLSFNWLNASPDHPYTLGLVEIMSATSRGLQPRMNDNTRFMEKALQELIDNGALTSYEKETIQAPKSKRIVDARYKVWPTNEFVSVIIKGHHQAKAGDAKKQRAVLTKGSSLSRSSGPRAAITS</sequence>
<keyword evidence="3" id="KW-1185">Reference proteome</keyword>
<reference evidence="3" key="1">
    <citation type="submission" date="2016-10" db="EMBL/GenBank/DDBJ databases">
        <authorList>
            <person name="Varghese N."/>
            <person name="Submissions S."/>
        </authorList>
    </citation>
    <scope>NUCLEOTIDE SEQUENCE [LARGE SCALE GENOMIC DNA]</scope>
    <source>
        <strain evidence="3">DSM 9751</strain>
    </source>
</reference>
<dbReference type="AlphaFoldDB" id="A0A1H4ZUR8"/>
<name>A0A1H4ZUR8_9PSED</name>
<protein>
    <recommendedName>
        <fullName evidence="4">Replication initiator protein A</fullName>
    </recommendedName>
</protein>
<evidence type="ECO:0000313" key="2">
    <source>
        <dbReference type="EMBL" id="SED33747.1"/>
    </source>
</evidence>
<dbReference type="EMBL" id="FNTJ01000003">
    <property type="protein sequence ID" value="SED33747.1"/>
    <property type="molecule type" value="Genomic_DNA"/>
</dbReference>
<accession>A0A1H4ZUR8</accession>
<evidence type="ECO:0000313" key="3">
    <source>
        <dbReference type="Proteomes" id="UP000198982"/>
    </source>
</evidence>